<comment type="caution">
    <text evidence="1">The sequence shown here is derived from an EMBL/GenBank/DDBJ whole genome shotgun (WGS) entry which is preliminary data.</text>
</comment>
<keyword evidence="2" id="KW-1185">Reference proteome</keyword>
<evidence type="ECO:0000313" key="1">
    <source>
        <dbReference type="EMBL" id="NYI67928.1"/>
    </source>
</evidence>
<organism evidence="1 2">
    <name type="scientific">Spelaeicoccus albus</name>
    <dbReference type="NCBI Taxonomy" id="1280376"/>
    <lineage>
        <taxon>Bacteria</taxon>
        <taxon>Bacillati</taxon>
        <taxon>Actinomycetota</taxon>
        <taxon>Actinomycetes</taxon>
        <taxon>Micrococcales</taxon>
        <taxon>Brevibacteriaceae</taxon>
        <taxon>Spelaeicoccus</taxon>
    </lineage>
</organism>
<evidence type="ECO:0000313" key="2">
    <source>
        <dbReference type="Proteomes" id="UP000539111"/>
    </source>
</evidence>
<sequence length="120" mass="13029">MRDGGRHPERLKTVATGIMLAADQNGAKSFRKAHEHVKGHSDYHSLKIVKVQVGSSEEARTLVRLYACVDQSATTVIEADGTPTNAKHAKNRWPSIYSITGTTGDQKLLVSNVQQKAGTC</sequence>
<accession>A0A7Z0D331</accession>
<dbReference type="AlphaFoldDB" id="A0A7Z0D331"/>
<dbReference type="EMBL" id="JACBZP010000001">
    <property type="protein sequence ID" value="NYI67928.1"/>
    <property type="molecule type" value="Genomic_DNA"/>
</dbReference>
<proteinExistence type="predicted"/>
<dbReference type="RefSeq" id="WP_179428259.1">
    <property type="nucleotide sequence ID" value="NZ_JACBZP010000001.1"/>
</dbReference>
<gene>
    <name evidence="1" type="ORF">BJY26_002234</name>
</gene>
<protein>
    <submittedName>
        <fullName evidence="1">Uncharacterized protein</fullName>
    </submittedName>
</protein>
<reference evidence="1 2" key="1">
    <citation type="submission" date="2020-07" db="EMBL/GenBank/DDBJ databases">
        <title>Sequencing the genomes of 1000 actinobacteria strains.</title>
        <authorList>
            <person name="Klenk H.-P."/>
        </authorList>
    </citation>
    <scope>NUCLEOTIDE SEQUENCE [LARGE SCALE GENOMIC DNA]</scope>
    <source>
        <strain evidence="1 2">DSM 26341</strain>
    </source>
</reference>
<dbReference type="Proteomes" id="UP000539111">
    <property type="component" value="Unassembled WGS sequence"/>
</dbReference>
<name>A0A7Z0D331_9MICO</name>